<dbReference type="GO" id="GO:0004181">
    <property type="term" value="F:metallocarboxypeptidase activity"/>
    <property type="evidence" value="ECO:0007669"/>
    <property type="project" value="UniProtKB-UniRule"/>
</dbReference>
<dbReference type="PROSITE" id="PS52034">
    <property type="entry name" value="PEPTIDASE_M32"/>
    <property type="match status" value="1"/>
</dbReference>
<evidence type="ECO:0000256" key="5">
    <source>
        <dbReference type="ARBA" id="ARBA00023049"/>
    </source>
</evidence>
<evidence type="ECO:0000313" key="11">
    <source>
        <dbReference type="EMBL" id="PQJ13165.1"/>
    </source>
</evidence>
<comment type="similarity">
    <text evidence="7 8">Belongs to the peptidase M32 family.</text>
</comment>
<keyword evidence="9" id="KW-0862">Zinc</keyword>
<comment type="caution">
    <text evidence="11">The sequence shown here is derived from an EMBL/GenBank/DDBJ whole genome shotgun (WGS) entry which is preliminary data.</text>
</comment>
<evidence type="ECO:0000256" key="6">
    <source>
        <dbReference type="ARBA" id="ARBA00052755"/>
    </source>
</evidence>
<evidence type="ECO:0000256" key="3">
    <source>
        <dbReference type="ARBA" id="ARBA00022723"/>
    </source>
</evidence>
<proteinExistence type="inferred from homology"/>
<dbReference type="Pfam" id="PF02074">
    <property type="entry name" value="Peptidase_M32"/>
    <property type="match status" value="1"/>
</dbReference>
<keyword evidence="1 8" id="KW-0121">Carboxypeptidase</keyword>
<keyword evidence="3 8" id="KW-0479">Metal-binding</keyword>
<accession>A0A2S7T2Y7</accession>
<feature type="binding site" evidence="9">
    <location>
        <position position="265"/>
    </location>
    <ligand>
        <name>Zn(2+)</name>
        <dbReference type="ChEBI" id="CHEBI:29105"/>
        <note>catalytic</note>
    </ligand>
</feature>
<feature type="active site" description="Proton donor/acceptor" evidence="10">
    <location>
        <position position="266"/>
    </location>
</feature>
<keyword evidence="5 8" id="KW-0482">Metalloprotease</keyword>
<dbReference type="PANTHER" id="PTHR34217:SF1">
    <property type="entry name" value="CARBOXYPEPTIDASE 1"/>
    <property type="match status" value="1"/>
</dbReference>
<keyword evidence="12" id="KW-1185">Reference proteome</keyword>
<feature type="binding site" evidence="9">
    <location>
        <position position="269"/>
    </location>
    <ligand>
        <name>Zn(2+)</name>
        <dbReference type="ChEBI" id="CHEBI:29105"/>
        <note>catalytic</note>
    </ligand>
</feature>
<dbReference type="CDD" id="cd06460">
    <property type="entry name" value="M32_Taq"/>
    <property type="match status" value="1"/>
</dbReference>
<evidence type="ECO:0000256" key="2">
    <source>
        <dbReference type="ARBA" id="ARBA00022670"/>
    </source>
</evidence>
<evidence type="ECO:0000256" key="9">
    <source>
        <dbReference type="PIRSR" id="PIRSR006615-1"/>
    </source>
</evidence>
<dbReference type="SUPFAM" id="SSF55486">
    <property type="entry name" value="Metalloproteases ('zincins'), catalytic domain"/>
    <property type="match status" value="1"/>
</dbReference>
<protein>
    <recommendedName>
        <fullName evidence="8">Metal-dependent carboxypeptidase</fullName>
        <ecNumber evidence="8">3.4.17.19</ecNumber>
    </recommendedName>
</protein>
<dbReference type="EMBL" id="PPSL01000001">
    <property type="protein sequence ID" value="PQJ13165.1"/>
    <property type="molecule type" value="Genomic_DNA"/>
</dbReference>
<dbReference type="Proteomes" id="UP000239872">
    <property type="component" value="Unassembled WGS sequence"/>
</dbReference>
<evidence type="ECO:0000256" key="1">
    <source>
        <dbReference type="ARBA" id="ARBA00022645"/>
    </source>
</evidence>
<evidence type="ECO:0000256" key="4">
    <source>
        <dbReference type="ARBA" id="ARBA00022801"/>
    </source>
</evidence>
<sequence>MSSNTADLYNEYVVLMQKAADISNAAAVLEWDQETYMPAKGAENRGRQLATLASHAHDILTSQRLGELLDELAERIDMSDTQQANVRLSRKDYEKNRKLPSSFVEAISRQTSECFNAWIEARRKNNYSIFAPSLTKMIALKQEQAKLYGYDGHPYDALLDDYEPGATVAMLDPVFAKIREQMPPLLARIKEGHQVSNDCFHKEYPKQVQWDFSEQVLRKMGYDFEAGRQDYAEHPFTTSFSNSDVRITTRVDEHNYASLLWSTIHEGGHALYEQGLQGDQYGLPLGAAASLGIHESQSRLWENCVGCGLNSWLYFFPVLQSYFPEQLKGVSVTDFFKAMNRVEPSLIRTEADEVTYHFHVMIRYEIEKGLMENKIDPKDLPTVWNSMYDKYLGITPPDDVRGILQDVHWSHGSFGYFPTYSLGSFYAAQFFAKAHEEITDLDEQMARGQFEPLLVWLRDRIHQYGRRYTSEELCEKVTGKKLDTEYFMQYISDKYAAVYG</sequence>
<reference evidence="11 12" key="1">
    <citation type="submission" date="2018-01" db="EMBL/GenBank/DDBJ databases">
        <title>A novel member of the phylum Bacteroidetes isolated from glacier ice.</title>
        <authorList>
            <person name="Liu Q."/>
            <person name="Xin Y.-H."/>
        </authorList>
    </citation>
    <scope>NUCLEOTIDE SEQUENCE [LARGE SCALE GENOMIC DNA]</scope>
    <source>
        <strain evidence="11 12">RB1R16</strain>
    </source>
</reference>
<dbReference type="AlphaFoldDB" id="A0A2S7T2Y7"/>
<comment type="catalytic activity">
    <reaction evidence="6 8">
        <text>Release of a C-terminal amino acid with broad specificity, except for -Pro.</text>
        <dbReference type="EC" id="3.4.17.19"/>
    </reaction>
</comment>
<feature type="binding site" evidence="9">
    <location>
        <position position="295"/>
    </location>
    <ligand>
        <name>Zn(2+)</name>
        <dbReference type="ChEBI" id="CHEBI:29105"/>
        <note>catalytic</note>
    </ligand>
</feature>
<dbReference type="GO" id="GO:0008270">
    <property type="term" value="F:zinc ion binding"/>
    <property type="evidence" value="ECO:0007669"/>
    <property type="project" value="UniProtKB-ARBA"/>
</dbReference>
<comment type="function">
    <text evidence="8">Broad specificity carboxypetidase that releases amino acids sequentially from the C-terminus, including neutral, aromatic, polar and basic residues.</text>
</comment>
<keyword evidence="2 8" id="KW-0645">Protease</keyword>
<comment type="cofactor">
    <cofactor evidence="9">
        <name>Zn(2+)</name>
        <dbReference type="ChEBI" id="CHEBI:29105"/>
    </cofactor>
    <text evidence="9">Binds 1 zinc ion per subunit.</text>
</comment>
<gene>
    <name evidence="11" type="ORF">CJD36_003395</name>
</gene>
<evidence type="ECO:0000256" key="10">
    <source>
        <dbReference type="PIRSR" id="PIRSR006615-2"/>
    </source>
</evidence>
<dbReference type="OrthoDB" id="9772308at2"/>
<dbReference type="PRINTS" id="PR00998">
    <property type="entry name" value="CRBOXYPTASET"/>
</dbReference>
<dbReference type="InterPro" id="IPR001333">
    <property type="entry name" value="Peptidase_M32_Taq"/>
</dbReference>
<name>A0A2S7T2Y7_9BACT</name>
<evidence type="ECO:0000313" key="12">
    <source>
        <dbReference type="Proteomes" id="UP000239872"/>
    </source>
</evidence>
<dbReference type="GO" id="GO:0006508">
    <property type="term" value="P:proteolysis"/>
    <property type="evidence" value="ECO:0007669"/>
    <property type="project" value="UniProtKB-UniRule"/>
</dbReference>
<keyword evidence="4 8" id="KW-0378">Hydrolase</keyword>
<dbReference type="PANTHER" id="PTHR34217">
    <property type="entry name" value="METAL-DEPENDENT CARBOXYPEPTIDASE"/>
    <property type="match status" value="1"/>
</dbReference>
<organism evidence="11 12">
    <name type="scientific">Flavipsychrobacter stenotrophus</name>
    <dbReference type="NCBI Taxonomy" id="2077091"/>
    <lineage>
        <taxon>Bacteria</taxon>
        <taxon>Pseudomonadati</taxon>
        <taxon>Bacteroidota</taxon>
        <taxon>Chitinophagia</taxon>
        <taxon>Chitinophagales</taxon>
        <taxon>Chitinophagaceae</taxon>
        <taxon>Flavipsychrobacter</taxon>
    </lineage>
</organism>
<dbReference type="PIRSF" id="PIRSF006615">
    <property type="entry name" value="Zn_crbxpep_Taq"/>
    <property type="match status" value="1"/>
</dbReference>
<evidence type="ECO:0000256" key="7">
    <source>
        <dbReference type="ARBA" id="ARBA00061580"/>
    </source>
</evidence>
<dbReference type="FunFam" id="1.10.1370.30:FF:000003">
    <property type="entry name" value="Thermostable carboxypeptidase 1"/>
    <property type="match status" value="1"/>
</dbReference>
<dbReference type="EC" id="3.4.17.19" evidence="8"/>
<evidence type="ECO:0000256" key="8">
    <source>
        <dbReference type="PIRNR" id="PIRNR006615"/>
    </source>
</evidence>
<dbReference type="Gene3D" id="1.10.1370.30">
    <property type="match status" value="1"/>
</dbReference>